<dbReference type="Proteomes" id="UP001596506">
    <property type="component" value="Unassembled WGS sequence"/>
</dbReference>
<sequence>MTQLTAPAVRQFEHERAEARGAIYRLAAAMLGYPLQETWEALADGRLKAALDDALQTLGAEPWPTLQTSTSLGDLEVGYMATFIHGKRGKPRVPLVASAYQQLLGGQTPGSYMLNVQAFYTHFGLTAAVDDEGHKDQPDHLLAMLEFCALLCHLELQALENSRDASPYRRAQRDFLARYLRPLLQAVRAGYARESHHGLDPNLAHLVNRLPDWTHTQQMALEAQVGPTPKGGEKKAEADTASQPMWD</sequence>
<dbReference type="InterPro" id="IPR036411">
    <property type="entry name" value="TorD-like_sf"/>
</dbReference>
<keyword evidence="3" id="KW-1185">Reference proteome</keyword>
<accession>A0ABW2ITX3</accession>
<organism evidence="2 3">
    <name type="scientific">Marinobacter aromaticivorans</name>
    <dbReference type="NCBI Taxonomy" id="1494078"/>
    <lineage>
        <taxon>Bacteria</taxon>
        <taxon>Pseudomonadati</taxon>
        <taxon>Pseudomonadota</taxon>
        <taxon>Gammaproteobacteria</taxon>
        <taxon>Pseudomonadales</taxon>
        <taxon>Marinobacteraceae</taxon>
        <taxon>Marinobacter</taxon>
    </lineage>
</organism>
<gene>
    <name evidence="2" type="ORF">ACFQQA_07485</name>
</gene>
<dbReference type="RefSeq" id="WP_157807797.1">
    <property type="nucleotide sequence ID" value="NZ_JBHTBD010000002.1"/>
</dbReference>
<name>A0ABW2ITX3_9GAMM</name>
<evidence type="ECO:0000313" key="3">
    <source>
        <dbReference type="Proteomes" id="UP001596506"/>
    </source>
</evidence>
<dbReference type="Pfam" id="PF02613">
    <property type="entry name" value="Nitrate_red_del"/>
    <property type="match status" value="1"/>
</dbReference>
<dbReference type="Gene3D" id="1.10.3480.10">
    <property type="entry name" value="TorD-like"/>
    <property type="match status" value="1"/>
</dbReference>
<evidence type="ECO:0000313" key="2">
    <source>
        <dbReference type="EMBL" id="MFC7294562.1"/>
    </source>
</evidence>
<comment type="caution">
    <text evidence="2">The sequence shown here is derived from an EMBL/GenBank/DDBJ whole genome shotgun (WGS) entry which is preliminary data.</text>
</comment>
<proteinExistence type="predicted"/>
<protein>
    <submittedName>
        <fullName evidence="2">Molecular chaperone TorD family protein</fullName>
    </submittedName>
</protein>
<dbReference type="InterPro" id="IPR020945">
    <property type="entry name" value="DMSO/NO3_reduct_chaperone"/>
</dbReference>
<dbReference type="SUPFAM" id="SSF89155">
    <property type="entry name" value="TorD-like"/>
    <property type="match status" value="1"/>
</dbReference>
<feature type="region of interest" description="Disordered" evidence="1">
    <location>
        <begin position="224"/>
        <end position="247"/>
    </location>
</feature>
<dbReference type="EMBL" id="JBHTBD010000002">
    <property type="protein sequence ID" value="MFC7294562.1"/>
    <property type="molecule type" value="Genomic_DNA"/>
</dbReference>
<reference evidence="3" key="1">
    <citation type="journal article" date="2019" name="Int. J. Syst. Evol. Microbiol.">
        <title>The Global Catalogue of Microorganisms (GCM) 10K type strain sequencing project: providing services to taxonomists for standard genome sequencing and annotation.</title>
        <authorList>
            <consortium name="The Broad Institute Genomics Platform"/>
            <consortium name="The Broad Institute Genome Sequencing Center for Infectious Disease"/>
            <person name="Wu L."/>
            <person name="Ma J."/>
        </authorList>
    </citation>
    <scope>NUCLEOTIDE SEQUENCE [LARGE SCALE GENOMIC DNA]</scope>
    <source>
        <strain evidence="3">CCUG 60559</strain>
    </source>
</reference>
<evidence type="ECO:0000256" key="1">
    <source>
        <dbReference type="SAM" id="MobiDB-lite"/>
    </source>
</evidence>